<dbReference type="HOGENOM" id="CLU_1157115_0_0_1"/>
<accession>A0A0C3LJI6</accession>
<evidence type="ECO:0000313" key="3">
    <source>
        <dbReference type="EMBL" id="KIO34243.1"/>
    </source>
</evidence>
<keyword evidence="4" id="KW-1185">Reference proteome</keyword>
<name>A0A0C3LJI6_9AGAM</name>
<proteinExistence type="predicted"/>
<feature type="compositionally biased region" description="Polar residues" evidence="2">
    <location>
        <begin position="89"/>
        <end position="127"/>
    </location>
</feature>
<evidence type="ECO:0008006" key="5">
    <source>
        <dbReference type="Google" id="ProtNLM"/>
    </source>
</evidence>
<protein>
    <recommendedName>
        <fullName evidence="5">BZIP domain-containing protein</fullName>
    </recommendedName>
</protein>
<evidence type="ECO:0000256" key="1">
    <source>
        <dbReference type="SAM" id="Coils"/>
    </source>
</evidence>
<dbReference type="CDD" id="cd14686">
    <property type="entry name" value="bZIP"/>
    <property type="match status" value="1"/>
</dbReference>
<gene>
    <name evidence="3" type="ORF">M407DRAFT_17144</name>
</gene>
<dbReference type="AlphaFoldDB" id="A0A0C3LJI6"/>
<keyword evidence="1" id="KW-0175">Coiled coil</keyword>
<reference evidence="3 4" key="1">
    <citation type="submission" date="2014-04" db="EMBL/GenBank/DDBJ databases">
        <authorList>
            <consortium name="DOE Joint Genome Institute"/>
            <person name="Kuo A."/>
            <person name="Girlanda M."/>
            <person name="Perotto S."/>
            <person name="Kohler A."/>
            <person name="Nagy L.G."/>
            <person name="Floudas D."/>
            <person name="Copeland A."/>
            <person name="Barry K.W."/>
            <person name="Cichocki N."/>
            <person name="Veneault-Fourrey C."/>
            <person name="LaButti K."/>
            <person name="Lindquist E.A."/>
            <person name="Lipzen A."/>
            <person name="Lundell T."/>
            <person name="Morin E."/>
            <person name="Murat C."/>
            <person name="Sun H."/>
            <person name="Tunlid A."/>
            <person name="Henrissat B."/>
            <person name="Grigoriev I.V."/>
            <person name="Hibbett D.S."/>
            <person name="Martin F."/>
            <person name="Nordberg H.P."/>
            <person name="Cantor M.N."/>
            <person name="Hua S.X."/>
        </authorList>
    </citation>
    <scope>NUCLEOTIDE SEQUENCE [LARGE SCALE GENOMIC DNA]</scope>
    <source>
        <strain evidence="3 4">MUT 4182</strain>
    </source>
</reference>
<evidence type="ECO:0000313" key="4">
    <source>
        <dbReference type="Proteomes" id="UP000054248"/>
    </source>
</evidence>
<feature type="compositionally biased region" description="Pro residues" evidence="2">
    <location>
        <begin position="131"/>
        <end position="143"/>
    </location>
</feature>
<reference evidence="4" key="2">
    <citation type="submission" date="2015-01" db="EMBL/GenBank/DDBJ databases">
        <title>Evolutionary Origins and Diversification of the Mycorrhizal Mutualists.</title>
        <authorList>
            <consortium name="DOE Joint Genome Institute"/>
            <consortium name="Mycorrhizal Genomics Consortium"/>
            <person name="Kohler A."/>
            <person name="Kuo A."/>
            <person name="Nagy L.G."/>
            <person name="Floudas D."/>
            <person name="Copeland A."/>
            <person name="Barry K.W."/>
            <person name="Cichocki N."/>
            <person name="Veneault-Fourrey C."/>
            <person name="LaButti K."/>
            <person name="Lindquist E.A."/>
            <person name="Lipzen A."/>
            <person name="Lundell T."/>
            <person name="Morin E."/>
            <person name="Murat C."/>
            <person name="Riley R."/>
            <person name="Ohm R."/>
            <person name="Sun H."/>
            <person name="Tunlid A."/>
            <person name="Henrissat B."/>
            <person name="Grigoriev I.V."/>
            <person name="Hibbett D.S."/>
            <person name="Martin F."/>
        </authorList>
    </citation>
    <scope>NUCLEOTIDE SEQUENCE [LARGE SCALE GENOMIC DNA]</scope>
    <source>
        <strain evidence="4">MUT 4182</strain>
    </source>
</reference>
<evidence type="ECO:0000256" key="2">
    <source>
        <dbReference type="SAM" id="MobiDB-lite"/>
    </source>
</evidence>
<sequence>MTRRLSRSEEDIVVLKKEKKALEDRNEMLSAENRALRAHNKHLHDVNAMLQLPDWQKPTLRGATSSVPYILPDTFQAAGSGYTQAGSGYTQAGSGSLNTPNNYLPSTTTVQSPSDTDYTNPQSSYHQAPSLNPPSSPVYPNPPGRRMNVPVAMSVGSSGSWASQPHAQEANTVTRDGNQFSEPSDARQYAARGPGFVHARGSVGKVWFPVESAVKFDICSIYEEGLGLPVISCLATMEEH</sequence>
<feature type="region of interest" description="Disordered" evidence="2">
    <location>
        <begin position="89"/>
        <end position="146"/>
    </location>
</feature>
<feature type="coiled-coil region" evidence="1">
    <location>
        <begin position="5"/>
        <end position="39"/>
    </location>
</feature>
<organism evidence="3 4">
    <name type="scientific">Tulasnella calospora MUT 4182</name>
    <dbReference type="NCBI Taxonomy" id="1051891"/>
    <lineage>
        <taxon>Eukaryota</taxon>
        <taxon>Fungi</taxon>
        <taxon>Dikarya</taxon>
        <taxon>Basidiomycota</taxon>
        <taxon>Agaricomycotina</taxon>
        <taxon>Agaricomycetes</taxon>
        <taxon>Cantharellales</taxon>
        <taxon>Tulasnellaceae</taxon>
        <taxon>Tulasnella</taxon>
    </lineage>
</organism>
<dbReference type="EMBL" id="KN822944">
    <property type="protein sequence ID" value="KIO34243.1"/>
    <property type="molecule type" value="Genomic_DNA"/>
</dbReference>
<dbReference type="Proteomes" id="UP000054248">
    <property type="component" value="Unassembled WGS sequence"/>
</dbReference>